<dbReference type="OrthoDB" id="9948923at2759"/>
<evidence type="ECO:0000256" key="3">
    <source>
        <dbReference type="SAM" id="Phobius"/>
    </source>
</evidence>
<dbReference type="GO" id="GO:0002080">
    <property type="term" value="C:acrosomal membrane"/>
    <property type="evidence" value="ECO:0007669"/>
    <property type="project" value="TreeGrafter"/>
</dbReference>
<gene>
    <name evidence="5" type="primary">LOC114484848</name>
</gene>
<dbReference type="AlphaFoldDB" id="A0A455AT33"/>
<protein>
    <submittedName>
        <fullName evidence="5">Coiled-coil domain-containing protein 136-like isoform X1</fullName>
    </submittedName>
</protein>
<dbReference type="PANTHER" id="PTHR15715:SF26">
    <property type="entry name" value="COILED-COIL DOMAIN-CONTAINING PROTEIN 136"/>
    <property type="match status" value="1"/>
</dbReference>
<dbReference type="KEGG" id="pcad:114484848"/>
<dbReference type="STRING" id="9755.ENSPCTP00005031910"/>
<feature type="coiled-coil region" evidence="1">
    <location>
        <begin position="222"/>
        <end position="256"/>
    </location>
</feature>
<feature type="region of interest" description="Disordered" evidence="2">
    <location>
        <begin position="295"/>
        <end position="334"/>
    </location>
</feature>
<accession>A0A455AT33</accession>
<name>A0A455AT33_PHYMC</name>
<evidence type="ECO:0000313" key="4">
    <source>
        <dbReference type="Proteomes" id="UP000248484"/>
    </source>
</evidence>
<feature type="compositionally biased region" description="Basic and acidic residues" evidence="2">
    <location>
        <begin position="570"/>
        <end position="592"/>
    </location>
</feature>
<dbReference type="GO" id="GO:0007338">
    <property type="term" value="P:single fertilization"/>
    <property type="evidence" value="ECO:0007669"/>
    <property type="project" value="TreeGrafter"/>
</dbReference>
<keyword evidence="1" id="KW-0175">Coiled coil</keyword>
<keyword evidence="3" id="KW-1133">Transmembrane helix</keyword>
<dbReference type="RefSeq" id="XP_028339737.1">
    <property type="nucleotide sequence ID" value="XM_028483936.2"/>
</dbReference>
<dbReference type="InParanoid" id="A0A455AT33"/>
<feature type="coiled-coil region" evidence="1">
    <location>
        <begin position="2"/>
        <end position="102"/>
    </location>
</feature>
<evidence type="ECO:0000256" key="1">
    <source>
        <dbReference type="SAM" id="Coils"/>
    </source>
</evidence>
<evidence type="ECO:0000256" key="2">
    <source>
        <dbReference type="SAM" id="MobiDB-lite"/>
    </source>
</evidence>
<keyword evidence="4" id="KW-1185">Reference proteome</keyword>
<feature type="region of interest" description="Disordered" evidence="2">
    <location>
        <begin position="477"/>
        <end position="515"/>
    </location>
</feature>
<keyword evidence="3" id="KW-0812">Transmembrane</keyword>
<feature type="compositionally biased region" description="Low complexity" evidence="2">
    <location>
        <begin position="322"/>
        <end position="331"/>
    </location>
</feature>
<feature type="compositionally biased region" description="Acidic residues" evidence="2">
    <location>
        <begin position="593"/>
        <end position="607"/>
    </location>
</feature>
<feature type="compositionally biased region" description="Basic and acidic residues" evidence="2">
    <location>
        <begin position="608"/>
        <end position="617"/>
    </location>
</feature>
<keyword evidence="3" id="KW-0472">Membrane</keyword>
<dbReference type="FunCoup" id="A0A455AT33">
    <property type="interactions" value="161"/>
</dbReference>
<sequence>MHTQLQEMKRLYQTSKDALERQKHVYDQLEQDFLLCQQELQQLKTTHSIPEDRGKCADKCDALLFRLTELQERYKASQKEMAQLQMEQCELLERQRRMQEEQGQLHEELHRLTFPLPRSGLLHKSQELLAKLQDLCELQMLCQGMQEEQKKLIQDQESVLKEQLELHGVLQRFKESDFREVLENPKDSKWPKSSKCGHNKSKMIIAQMQALQELYGAGQTEQQLLQREQERLLEERKRLRADLQLCLEEMQMLQVQSPSVKMSLESYKKSLGSTTTSNENCRRSCNVDDNGSYHKSYNSSQASEESPLKSCDSSTGTRESYGRSYGTSSSSDACHKSYVSSSMDDELADPEDMERFEDTVAKVLIKQQGVQAMYQLSQEEHDLLQQQMRNLLDKQKGLKEELDACKKEFKEYVECLEKTVASQNEEHEIKELQAKLRELQLQYQASVDEQGRLLAVQEQLEGQLQCCQEELHQLKEKRSSVTKETKGTNGNKNMNKNANGVKSKKVAKPSLESSEVSFETRKSLEVVLYYKASHMALDDQRKEEIEEETKEAIEDETKESWDELVSEPSGPREVKFKEDQEERYEEFHSQEGKEEEDDQEEEADEASEESKPLKLSESKKNMFGMWKPMVFLALAAVALYVLPNMRPQETEFRLME</sequence>
<reference evidence="5" key="1">
    <citation type="submission" date="2025-08" db="UniProtKB">
        <authorList>
            <consortium name="RefSeq"/>
        </authorList>
    </citation>
    <scope>IDENTIFICATION</scope>
    <source>
        <tissue evidence="5">Muscle</tissue>
    </source>
</reference>
<feature type="compositionally biased region" description="Acidic residues" evidence="2">
    <location>
        <begin position="545"/>
        <end position="565"/>
    </location>
</feature>
<dbReference type="InterPro" id="IPR051176">
    <property type="entry name" value="Cent_Immune-Sig_Mod"/>
</dbReference>
<dbReference type="Proteomes" id="UP000248484">
    <property type="component" value="Unplaced"/>
</dbReference>
<feature type="region of interest" description="Disordered" evidence="2">
    <location>
        <begin position="539"/>
        <end position="617"/>
    </location>
</feature>
<feature type="compositionally biased region" description="Polar residues" evidence="2">
    <location>
        <begin position="295"/>
        <end position="304"/>
    </location>
</feature>
<dbReference type="GeneID" id="114484848"/>
<evidence type="ECO:0000313" key="5">
    <source>
        <dbReference type="RefSeq" id="XP_028339737.1"/>
    </source>
</evidence>
<dbReference type="PANTHER" id="PTHR15715">
    <property type="entry name" value="CENTROSOMAL PROTEIN OF 170 KDA"/>
    <property type="match status" value="1"/>
</dbReference>
<feature type="transmembrane region" description="Helical" evidence="3">
    <location>
        <begin position="625"/>
        <end position="643"/>
    </location>
</feature>
<feature type="compositionally biased region" description="Low complexity" evidence="2">
    <location>
        <begin position="487"/>
        <end position="501"/>
    </location>
</feature>
<dbReference type="GO" id="GO:0001675">
    <property type="term" value="P:acrosome assembly"/>
    <property type="evidence" value="ECO:0007669"/>
    <property type="project" value="TreeGrafter"/>
</dbReference>
<feature type="compositionally biased region" description="Basic and acidic residues" evidence="2">
    <location>
        <begin position="477"/>
        <end position="486"/>
    </location>
</feature>
<organism evidence="4 5">
    <name type="scientific">Physeter macrocephalus</name>
    <name type="common">Sperm whale</name>
    <name type="synonym">Physeter catodon</name>
    <dbReference type="NCBI Taxonomy" id="9755"/>
    <lineage>
        <taxon>Eukaryota</taxon>
        <taxon>Metazoa</taxon>
        <taxon>Chordata</taxon>
        <taxon>Craniata</taxon>
        <taxon>Vertebrata</taxon>
        <taxon>Euteleostomi</taxon>
        <taxon>Mammalia</taxon>
        <taxon>Eutheria</taxon>
        <taxon>Laurasiatheria</taxon>
        <taxon>Artiodactyla</taxon>
        <taxon>Whippomorpha</taxon>
        <taxon>Cetacea</taxon>
        <taxon>Odontoceti</taxon>
        <taxon>Physeteridae</taxon>
        <taxon>Physeter</taxon>
    </lineage>
</organism>
<proteinExistence type="predicted"/>